<dbReference type="Pfam" id="PF02458">
    <property type="entry name" value="Transferase"/>
    <property type="match status" value="1"/>
</dbReference>
<dbReference type="AlphaFoldDB" id="A0A0D3HAI2"/>
<keyword evidence="4" id="KW-1185">Reference proteome</keyword>
<evidence type="ECO:0000313" key="3">
    <source>
        <dbReference type="EnsemblPlants" id="OBART10G00400.1"/>
    </source>
</evidence>
<evidence type="ECO:0000256" key="1">
    <source>
        <dbReference type="ARBA" id="ARBA00009861"/>
    </source>
</evidence>
<protein>
    <submittedName>
        <fullName evidence="3">Uncharacterized protein</fullName>
    </submittedName>
</protein>
<reference evidence="3" key="2">
    <citation type="submission" date="2015-03" db="UniProtKB">
        <authorList>
            <consortium name="EnsemblPlants"/>
        </authorList>
    </citation>
    <scope>IDENTIFICATION</scope>
</reference>
<evidence type="ECO:0000313" key="4">
    <source>
        <dbReference type="Proteomes" id="UP000026960"/>
    </source>
</evidence>
<accession>A0A0D3HAI2</accession>
<dbReference type="HOGENOM" id="CLU_014546_2_0_1"/>
<reference evidence="3" key="1">
    <citation type="journal article" date="2009" name="Rice">
        <title>De Novo Next Generation Sequencing of Plant Genomes.</title>
        <authorList>
            <person name="Rounsley S."/>
            <person name="Marri P.R."/>
            <person name="Yu Y."/>
            <person name="He R."/>
            <person name="Sisneros N."/>
            <person name="Goicoechea J.L."/>
            <person name="Lee S.J."/>
            <person name="Angelova A."/>
            <person name="Kudrna D."/>
            <person name="Luo M."/>
            <person name="Affourtit J."/>
            <person name="Desany B."/>
            <person name="Knight J."/>
            <person name="Niazi F."/>
            <person name="Egholm M."/>
            <person name="Wing R.A."/>
        </authorList>
    </citation>
    <scope>NUCLEOTIDE SEQUENCE [LARGE SCALE GENOMIC DNA]</scope>
    <source>
        <strain evidence="3">cv. IRGC 105608</strain>
    </source>
</reference>
<feature type="region of interest" description="Disordered" evidence="2">
    <location>
        <begin position="63"/>
        <end position="83"/>
    </location>
</feature>
<dbReference type="eggNOG" id="ENOG502RMG6">
    <property type="taxonomic scope" value="Eukaryota"/>
</dbReference>
<dbReference type="Gene3D" id="3.30.559.10">
    <property type="entry name" value="Chloramphenicol acetyltransferase-like domain"/>
    <property type="match status" value="2"/>
</dbReference>
<comment type="similarity">
    <text evidence="1">Belongs to the plant acyltransferase family.</text>
</comment>
<name>A0A0D3HAI2_9ORYZ</name>
<sequence>MNNCGSLAGGRRRTCSTGTHATVRGGAKRGLLDLWLLDGLGPEAEGRRREESVPAQLQFDRRNGLKVAQRKRRSELEPRHRESMSIVVSKSAPVVVRPSQPPVKTTSGSKIVLSPMDKPSSMMPTTVLLAFDHPIIQSDCTAETIKRGLAQALVPYYPIAGRLSCDDDGDFYIDCTGEELGVTFVAASANCTMEELMCCVDDQPPDAETAVVQQLAFNCTPDDLHHRLLWMQVTTLSCGGFVVGVTWNHGLADGFGMAQFIQAVGELTRGLPSPSVVPVRLDDDNNATQAIPPFAMAVYQFMSSSSHKASIDHTFNITVPSSLIDHIRFRGRRTNDDVTVFEAVAAVLWQCRTRAVMKNPEAPAVLLFAVNSRKYLGAKDGYYGNCSTMHVAVAKSGAVANADINDIVDIIRRAKERIPEQLKMTGGSDMTMLRELADDHRLDGYESLLYLTSWRNIGFEDVDFGSGKTARVMTYPQRVVLSMSMMVKAMPICVMLKATEQGARVMSACVTAHHVDAFHDEIAKLNATA</sequence>
<dbReference type="EnsemblPlants" id="OBART10G00400.1">
    <property type="protein sequence ID" value="OBART10G00400.1"/>
    <property type="gene ID" value="OBART10G00400"/>
</dbReference>
<dbReference type="Gramene" id="OBART10G00400.1">
    <property type="protein sequence ID" value="OBART10G00400.1"/>
    <property type="gene ID" value="OBART10G00400"/>
</dbReference>
<dbReference type="InterPro" id="IPR050898">
    <property type="entry name" value="Plant_acyltransferase"/>
</dbReference>
<dbReference type="PANTHER" id="PTHR31147:SF61">
    <property type="entry name" value="ACYL TRANSFERASE 15"/>
    <property type="match status" value="1"/>
</dbReference>
<feature type="region of interest" description="Disordered" evidence="2">
    <location>
        <begin position="97"/>
        <end position="117"/>
    </location>
</feature>
<dbReference type="InterPro" id="IPR023213">
    <property type="entry name" value="CAT-like_dom_sf"/>
</dbReference>
<feature type="compositionally biased region" description="Basic and acidic residues" evidence="2">
    <location>
        <begin position="74"/>
        <end position="83"/>
    </location>
</feature>
<evidence type="ECO:0000256" key="2">
    <source>
        <dbReference type="SAM" id="MobiDB-lite"/>
    </source>
</evidence>
<dbReference type="PaxDb" id="65489-OBART10G00400.1"/>
<dbReference type="PANTHER" id="PTHR31147">
    <property type="entry name" value="ACYL TRANSFERASE 4"/>
    <property type="match status" value="1"/>
</dbReference>
<proteinExistence type="inferred from homology"/>
<dbReference type="GO" id="GO:0050734">
    <property type="term" value="F:hydroxycinnamoyltransferase activity"/>
    <property type="evidence" value="ECO:0007669"/>
    <property type="project" value="UniProtKB-ARBA"/>
</dbReference>
<organism evidence="3">
    <name type="scientific">Oryza barthii</name>
    <dbReference type="NCBI Taxonomy" id="65489"/>
    <lineage>
        <taxon>Eukaryota</taxon>
        <taxon>Viridiplantae</taxon>
        <taxon>Streptophyta</taxon>
        <taxon>Embryophyta</taxon>
        <taxon>Tracheophyta</taxon>
        <taxon>Spermatophyta</taxon>
        <taxon>Magnoliopsida</taxon>
        <taxon>Liliopsida</taxon>
        <taxon>Poales</taxon>
        <taxon>Poaceae</taxon>
        <taxon>BOP clade</taxon>
        <taxon>Oryzoideae</taxon>
        <taxon>Oryzeae</taxon>
        <taxon>Oryzinae</taxon>
        <taxon>Oryza</taxon>
    </lineage>
</organism>
<dbReference type="Proteomes" id="UP000026960">
    <property type="component" value="Chromosome 10"/>
</dbReference>